<dbReference type="Proteomes" id="UP000035352">
    <property type="component" value="Chromosome"/>
</dbReference>
<dbReference type="Gene3D" id="3.30.70.100">
    <property type="match status" value="1"/>
</dbReference>
<dbReference type="STRING" id="413882.AAW51_2743"/>
<dbReference type="InterPro" id="IPR011008">
    <property type="entry name" value="Dimeric_a/b-barrel"/>
</dbReference>
<sequence length="122" mass="13754">MYSSTFTFAKKEFDNDFHVLDNTIAAVAKSIPGYLGEESWENRSTGLISNVYYWETMDALEALMRHPHHIAAKQQQGRWLDGYQVIIAEVIGCYGDRGLAHPLASRTVPMPLRPANSQDPAR</sequence>
<dbReference type="AlphaFoldDB" id="A0A0G3BJ11"/>
<dbReference type="SUPFAM" id="SSF54909">
    <property type="entry name" value="Dimeric alpha+beta barrel"/>
    <property type="match status" value="1"/>
</dbReference>
<organism evidence="1 2">
    <name type="scientific">Caldimonas brevitalea</name>
    <dbReference type="NCBI Taxonomy" id="413882"/>
    <lineage>
        <taxon>Bacteria</taxon>
        <taxon>Pseudomonadati</taxon>
        <taxon>Pseudomonadota</taxon>
        <taxon>Betaproteobacteria</taxon>
        <taxon>Burkholderiales</taxon>
        <taxon>Sphaerotilaceae</taxon>
        <taxon>Caldimonas</taxon>
    </lineage>
</organism>
<dbReference type="GO" id="GO:0004497">
    <property type="term" value="F:monooxygenase activity"/>
    <property type="evidence" value="ECO:0007669"/>
    <property type="project" value="UniProtKB-KW"/>
</dbReference>
<gene>
    <name evidence="1" type="ORF">AAW51_2743</name>
</gene>
<dbReference type="EMBL" id="CP011371">
    <property type="protein sequence ID" value="AKJ29434.1"/>
    <property type="molecule type" value="Genomic_DNA"/>
</dbReference>
<name>A0A0G3BJ11_9BURK</name>
<keyword evidence="1" id="KW-0503">Monooxygenase</keyword>
<keyword evidence="2" id="KW-1185">Reference proteome</keyword>
<dbReference type="KEGG" id="pbh:AAW51_2743"/>
<evidence type="ECO:0000313" key="1">
    <source>
        <dbReference type="EMBL" id="AKJ29434.1"/>
    </source>
</evidence>
<protein>
    <submittedName>
        <fullName evidence="1">Antibiotic biosynthesis monooxygenase</fullName>
    </submittedName>
</protein>
<dbReference type="RefSeq" id="WP_047195055.1">
    <property type="nucleotide sequence ID" value="NZ_CP011371.1"/>
</dbReference>
<reference evidence="1 2" key="1">
    <citation type="submission" date="2015-05" db="EMBL/GenBank/DDBJ databases">
        <authorList>
            <person name="Tang B."/>
            <person name="Yu Y."/>
        </authorList>
    </citation>
    <scope>NUCLEOTIDE SEQUENCE [LARGE SCALE GENOMIC DNA]</scope>
    <source>
        <strain evidence="1 2">DSM 7029</strain>
    </source>
</reference>
<evidence type="ECO:0000313" key="2">
    <source>
        <dbReference type="Proteomes" id="UP000035352"/>
    </source>
</evidence>
<accession>A0A0G3BJ11</accession>
<dbReference type="PATRIC" id="fig|413882.6.peg.2862"/>
<proteinExistence type="predicted"/>
<dbReference type="OrthoDB" id="6064772at2"/>
<keyword evidence="1" id="KW-0560">Oxidoreductase</keyword>